<protein>
    <submittedName>
        <fullName evidence="3">Glycosyltransferase family 4 protein</fullName>
    </submittedName>
    <submittedName>
        <fullName evidence="2">Putative teichuronic acid biosynthesis glycosyltransferase TuaC</fullName>
        <ecNumber evidence="2">2.4.-.-</ecNumber>
    </submittedName>
</protein>
<feature type="domain" description="Glycosyl transferase family 1" evidence="1">
    <location>
        <begin position="185"/>
        <end position="315"/>
    </location>
</feature>
<keyword evidence="2" id="KW-0808">Transferase</keyword>
<reference evidence="3" key="2">
    <citation type="journal article" date="2016" name="Genome Announc.">
        <title>Draft Genome Sequences of Two Novel Amoeba-Resistant Intranuclear Bacteria, 'Candidatus Berkiella cookevillensis' and 'Candidatus Berkiella aquae'.</title>
        <authorList>
            <person name="Mehari Y.T."/>
            <person name="Arivett B.A."/>
            <person name="Farone A.L."/>
            <person name="Gunderson J.H."/>
            <person name="Farone M.B."/>
        </authorList>
    </citation>
    <scope>NUCLEOTIDE SEQUENCE</scope>
    <source>
        <strain evidence="3">HT99</strain>
    </source>
</reference>
<comment type="caution">
    <text evidence="2">The sequence shown here is derived from an EMBL/GenBank/DDBJ whole genome shotgun (WGS) entry which is preliminary data.</text>
</comment>
<name>A0A0Q9YW64_9GAMM</name>
<reference evidence="2" key="1">
    <citation type="submission" date="2015-09" db="EMBL/GenBank/DDBJ databases">
        <title>Draft Genome Sequences of Two Novel Amoeba-resistant Intranuclear Bacteria, Candidatus Berkiella cookevillensis and Candidatus Berkiella aquae.</title>
        <authorList>
            <person name="Mehari Y.T."/>
            <person name="Arivett B.A."/>
            <person name="Farone A.L."/>
            <person name="Gunderson J.H."/>
            <person name="Farone M.B."/>
        </authorList>
    </citation>
    <scope>NUCLEOTIDE SEQUENCE [LARGE SCALE GENOMIC DNA]</scope>
    <source>
        <strain evidence="2">HT99</strain>
    </source>
</reference>
<reference evidence="3" key="3">
    <citation type="submission" date="2021-06" db="EMBL/GenBank/DDBJ databases">
        <title>Genomic Description and Analysis of Intracellular Bacteria, Candidatus Berkiella cookevillensis and Candidatus Berkiella aquae.</title>
        <authorList>
            <person name="Kidane D.T."/>
            <person name="Mehari Y.T."/>
            <person name="Rice F.C."/>
            <person name="Arivett B.A."/>
            <person name="Farone A.L."/>
            <person name="Berk S.G."/>
            <person name="Farone M.B."/>
        </authorList>
    </citation>
    <scope>NUCLEOTIDE SEQUENCE</scope>
    <source>
        <strain evidence="3">HT99</strain>
    </source>
</reference>
<dbReference type="CDD" id="cd03801">
    <property type="entry name" value="GT4_PimA-like"/>
    <property type="match status" value="1"/>
</dbReference>
<dbReference type="PANTHER" id="PTHR45947">
    <property type="entry name" value="SULFOQUINOVOSYL TRANSFERASE SQD2"/>
    <property type="match status" value="1"/>
</dbReference>
<dbReference type="AlphaFoldDB" id="A0A0Q9YW64"/>
<keyword evidence="2" id="KW-0328">Glycosyltransferase</keyword>
<dbReference type="PATRIC" id="fig|1590043.3.peg.2636"/>
<keyword evidence="4" id="KW-1185">Reference proteome</keyword>
<evidence type="ECO:0000313" key="3">
    <source>
        <dbReference type="EMBL" id="MCS5712289.1"/>
    </source>
</evidence>
<dbReference type="SUPFAM" id="SSF53756">
    <property type="entry name" value="UDP-Glycosyltransferase/glycogen phosphorylase"/>
    <property type="match status" value="1"/>
</dbReference>
<evidence type="ECO:0000313" key="2">
    <source>
        <dbReference type="EMBL" id="KRG20344.1"/>
    </source>
</evidence>
<dbReference type="EC" id="2.4.-.-" evidence="2"/>
<dbReference type="STRING" id="295108.HT99x_02594"/>
<proteinExistence type="predicted"/>
<sequence>MKTVDIVFVTHLPAFYKVNLYNELAKHCRLFVIFIASASNIRTKDFTPSDFAFDYCMINEGAFEERMKLKSLAQLYRQLKALDYQQIIVGGWDLWEFWLIAMLFPKKRNALALESSIFESKTQGLAGSIKRFFLSRIERVYCSGDAQRHLLQALSFNKEIKQTLGVGIFHYAVKKASIAKTFHGKFLYVGRLSPEKNLENLVQFFAEFPQYQLTLVGQGPLQRKLEALAGKNVILAGHVPNQDLAEYYQSHDMFILPSLKEPWGLVVEEALYYGLPVIASNQVGAAKDFITRYQAGRLFEPKSLQSFAEALTWCIAHYAMLLANVAAIDFKARDEWQVKQYLETVTL</sequence>
<dbReference type="GO" id="GO:0016757">
    <property type="term" value="F:glycosyltransferase activity"/>
    <property type="evidence" value="ECO:0007669"/>
    <property type="project" value="UniProtKB-KW"/>
</dbReference>
<dbReference type="Gene3D" id="3.40.50.2000">
    <property type="entry name" value="Glycogen Phosphorylase B"/>
    <property type="match status" value="1"/>
</dbReference>
<dbReference type="EMBL" id="LKAJ01000013">
    <property type="protein sequence ID" value="KRG20344.1"/>
    <property type="molecule type" value="Genomic_DNA"/>
</dbReference>
<gene>
    <name evidence="2" type="primary">tuaC</name>
    <name evidence="3" type="ORF">HT99x_012680</name>
    <name evidence="2" type="ORF">HT99x_02594</name>
</gene>
<accession>A0A0Q9YW64</accession>
<dbReference type="PANTHER" id="PTHR45947:SF3">
    <property type="entry name" value="SULFOQUINOVOSYL TRANSFERASE SQD2"/>
    <property type="match status" value="1"/>
</dbReference>
<dbReference type="InterPro" id="IPR050194">
    <property type="entry name" value="Glycosyltransferase_grp1"/>
</dbReference>
<organism evidence="2">
    <name type="scientific">Candidatus Berkiella aquae</name>
    <dbReference type="NCBI Taxonomy" id="295108"/>
    <lineage>
        <taxon>Bacteria</taxon>
        <taxon>Pseudomonadati</taxon>
        <taxon>Pseudomonadota</taxon>
        <taxon>Gammaproteobacteria</taxon>
        <taxon>Candidatus Berkiellales</taxon>
        <taxon>Candidatus Berkiellaceae</taxon>
        <taxon>Candidatus Berkiella</taxon>
    </lineage>
</organism>
<dbReference type="RefSeq" id="WP_075067196.1">
    <property type="nucleotide sequence ID" value="NZ_LKAJ02000001.1"/>
</dbReference>
<dbReference type="InterPro" id="IPR001296">
    <property type="entry name" value="Glyco_trans_1"/>
</dbReference>
<dbReference type="EMBL" id="LKAJ02000001">
    <property type="protein sequence ID" value="MCS5712289.1"/>
    <property type="molecule type" value="Genomic_DNA"/>
</dbReference>
<dbReference type="Proteomes" id="UP000051497">
    <property type="component" value="Unassembled WGS sequence"/>
</dbReference>
<dbReference type="Pfam" id="PF00534">
    <property type="entry name" value="Glycos_transf_1"/>
    <property type="match status" value="1"/>
</dbReference>
<evidence type="ECO:0000313" key="4">
    <source>
        <dbReference type="Proteomes" id="UP000051497"/>
    </source>
</evidence>
<dbReference type="OrthoDB" id="9802525at2"/>
<evidence type="ECO:0000259" key="1">
    <source>
        <dbReference type="Pfam" id="PF00534"/>
    </source>
</evidence>